<gene>
    <name evidence="3" type="ORF">J0X27_16660</name>
</gene>
<feature type="region of interest" description="Disordered" evidence="1">
    <location>
        <begin position="159"/>
        <end position="183"/>
    </location>
</feature>
<protein>
    <submittedName>
        <fullName evidence="3">Uncharacterized protein</fullName>
    </submittedName>
</protein>
<evidence type="ECO:0000313" key="4">
    <source>
        <dbReference type="Proteomes" id="UP000663191"/>
    </source>
</evidence>
<dbReference type="AlphaFoldDB" id="A0A8A2UA35"/>
<keyword evidence="4" id="KW-1185">Reference proteome</keyword>
<dbReference type="Proteomes" id="UP000663191">
    <property type="component" value="Chromosome"/>
</dbReference>
<keyword evidence="2" id="KW-0472">Membrane</keyword>
<feature type="transmembrane region" description="Helical" evidence="2">
    <location>
        <begin position="12"/>
        <end position="32"/>
    </location>
</feature>
<dbReference type="KEGG" id="hlo:J0X27_16660"/>
<proteinExistence type="predicted"/>
<dbReference type="GeneID" id="63185410"/>
<keyword evidence="2" id="KW-1133">Transmembrane helix</keyword>
<evidence type="ECO:0000256" key="1">
    <source>
        <dbReference type="SAM" id="MobiDB-lite"/>
    </source>
</evidence>
<keyword evidence="2" id="KW-0812">Transmembrane</keyword>
<dbReference type="InterPro" id="IPR055708">
    <property type="entry name" value="DUF7284"/>
</dbReference>
<dbReference type="OrthoDB" id="203217at2157"/>
<accession>A0A8A2UA35</accession>
<organism evidence="3 4">
    <name type="scientific">Natrinema longum</name>
    <dbReference type="NCBI Taxonomy" id="370324"/>
    <lineage>
        <taxon>Archaea</taxon>
        <taxon>Methanobacteriati</taxon>
        <taxon>Methanobacteriota</taxon>
        <taxon>Stenosarchaea group</taxon>
        <taxon>Halobacteria</taxon>
        <taxon>Halobacteriales</taxon>
        <taxon>Natrialbaceae</taxon>
        <taxon>Natrinema</taxon>
    </lineage>
</organism>
<dbReference type="Pfam" id="PF23955">
    <property type="entry name" value="DUF7284"/>
    <property type="match status" value="1"/>
</dbReference>
<reference evidence="3 4" key="1">
    <citation type="journal article" date="2006" name="Int. J. Syst. Evol. Microbiol.">
        <title>Haloterrigena longa sp. nov. and Haloterrigena limicola sp. nov., extremely halophilic archaea isolated from a salt lake.</title>
        <authorList>
            <person name="Cui H.L."/>
            <person name="Tohty D."/>
            <person name="Zhou P.J."/>
            <person name="Liu S.J."/>
        </authorList>
    </citation>
    <scope>NUCLEOTIDE SEQUENCE [LARGE SCALE GENOMIC DNA]</scope>
    <source>
        <strain evidence="3 4">ABH32</strain>
    </source>
</reference>
<dbReference type="RefSeq" id="WP_207270265.1">
    <property type="nucleotide sequence ID" value="NZ_CP071463.1"/>
</dbReference>
<evidence type="ECO:0000313" key="3">
    <source>
        <dbReference type="EMBL" id="QSW85055.1"/>
    </source>
</evidence>
<dbReference type="EMBL" id="CP071463">
    <property type="protein sequence ID" value="QSW85055.1"/>
    <property type="molecule type" value="Genomic_DNA"/>
</dbReference>
<evidence type="ECO:0000256" key="2">
    <source>
        <dbReference type="SAM" id="Phobius"/>
    </source>
</evidence>
<sequence>MVNRDRGISTVMDVSLALLIISATVLLIGLYLQSDDDPIDGDRGDQALQTLSGSTVTITYDVSEENESGYAATDSDHYDTPDDLEPDDVNELYEITTYGSATDLLGEAAMTNLQIEGTELFAYGHDVERSVDGAIRGRLVGSEGTVYAVATWEPYDGASINGTATAGERPPRTEDVSSSTTEVSATVRSVDSERLATLFEQGEEASPHRSEIDDGFDLVGEEIASAMVEGYFPPEQTQYTLESSLMEHAVTLYNYRRIADAAAVDIEDDITGTKPDAIDANDHLVNGDRGAETGLARIIADDLRTSPAGEEIRTTYDEFGDELTPAEETALEETFEEEVSTGTIEITVQTWE</sequence>
<name>A0A8A2UA35_9EURY</name>